<dbReference type="EMBL" id="JAERTY010000004">
    <property type="protein sequence ID" value="MBL1408964.1"/>
    <property type="molecule type" value="Genomic_DNA"/>
</dbReference>
<dbReference type="RefSeq" id="WP_202102713.1">
    <property type="nucleotide sequence ID" value="NZ_JAERTY010000004.1"/>
</dbReference>
<evidence type="ECO:0000256" key="1">
    <source>
        <dbReference type="SAM" id="MobiDB-lite"/>
    </source>
</evidence>
<feature type="region of interest" description="Disordered" evidence="1">
    <location>
        <begin position="20"/>
        <end position="66"/>
    </location>
</feature>
<comment type="caution">
    <text evidence="2">The sequence shown here is derived from an EMBL/GenBank/DDBJ whole genome shotgun (WGS) entry which is preliminary data.</text>
</comment>
<feature type="compositionally biased region" description="Basic and acidic residues" evidence="1">
    <location>
        <begin position="24"/>
        <end position="36"/>
    </location>
</feature>
<gene>
    <name evidence="2" type="ORF">JKG61_09405</name>
</gene>
<name>A0ABS1R2N3_9SPHI</name>
<protein>
    <recommendedName>
        <fullName evidence="4">Lipoprotein</fullName>
    </recommendedName>
</protein>
<proteinExistence type="predicted"/>
<evidence type="ECO:0000313" key="2">
    <source>
        <dbReference type="EMBL" id="MBL1408964.1"/>
    </source>
</evidence>
<evidence type="ECO:0008006" key="4">
    <source>
        <dbReference type="Google" id="ProtNLM"/>
    </source>
</evidence>
<keyword evidence="3" id="KW-1185">Reference proteome</keyword>
<evidence type="ECO:0000313" key="3">
    <source>
        <dbReference type="Proteomes" id="UP000625283"/>
    </source>
</evidence>
<organism evidence="2 3">
    <name type="scientific">Sphingobacterium faecale</name>
    <dbReference type="NCBI Taxonomy" id="2803775"/>
    <lineage>
        <taxon>Bacteria</taxon>
        <taxon>Pseudomonadati</taxon>
        <taxon>Bacteroidota</taxon>
        <taxon>Sphingobacteriia</taxon>
        <taxon>Sphingobacteriales</taxon>
        <taxon>Sphingobacteriaceae</taxon>
        <taxon>Sphingobacterium</taxon>
    </lineage>
</organism>
<accession>A0ABS1R2N3</accession>
<feature type="compositionally biased region" description="Polar residues" evidence="1">
    <location>
        <begin position="39"/>
        <end position="52"/>
    </location>
</feature>
<dbReference type="Proteomes" id="UP000625283">
    <property type="component" value="Unassembled WGS sequence"/>
</dbReference>
<reference evidence="2 3" key="1">
    <citation type="submission" date="2021-01" db="EMBL/GenBank/DDBJ databases">
        <title>C459-1 draft genome sequence.</title>
        <authorList>
            <person name="Zhang X.-F."/>
        </authorList>
    </citation>
    <scope>NUCLEOTIDE SEQUENCE [LARGE SCALE GENOMIC DNA]</scope>
    <source>
        <strain evidence="3">C459-1</strain>
    </source>
</reference>
<dbReference type="PROSITE" id="PS51257">
    <property type="entry name" value="PROKAR_LIPOPROTEIN"/>
    <property type="match status" value="1"/>
</dbReference>
<sequence>MKQILFSITMLVVLGTAACGNRDNTTEGADRSERMPDNTYDSPIDTSATSTKDSIDSLIPPTPIMP</sequence>